<feature type="signal peptide" evidence="1">
    <location>
        <begin position="1"/>
        <end position="20"/>
    </location>
</feature>
<comment type="caution">
    <text evidence="2">The sequence shown here is derived from an EMBL/GenBank/DDBJ whole genome shotgun (WGS) entry which is preliminary data.</text>
</comment>
<evidence type="ECO:0000256" key="1">
    <source>
        <dbReference type="SAM" id="SignalP"/>
    </source>
</evidence>
<sequence length="236" mass="25328">MNYSIMLLIGLVVSINGAITYKIGAELCSCDTFSTSSDCGQLSNRCEWVSNACQDIDCTTKTTIGDCNKNGCAFTTANKCEKKGTCASYKYDATTSCNNIGCDAGAKGTDNLYPCKDWATSATSYTKDCATYTAEAECALAACKWNTKCVPKTCADQIQATCTNIRGEVYTDRTLCTWDATKSECQDATTGLTQSQCISYTGGTYSWNSDSSLCEECSSSYGNLIIASMVLINLFL</sequence>
<dbReference type="EMBL" id="CAJJDM010000003">
    <property type="protein sequence ID" value="CAD8044112.1"/>
    <property type="molecule type" value="Genomic_DNA"/>
</dbReference>
<dbReference type="EMBL" id="CAJJDM010000003">
    <property type="protein sequence ID" value="CAD8044113.1"/>
    <property type="molecule type" value="Genomic_DNA"/>
</dbReference>
<reference evidence="2" key="1">
    <citation type="submission" date="2021-01" db="EMBL/GenBank/DDBJ databases">
        <authorList>
            <consortium name="Genoscope - CEA"/>
            <person name="William W."/>
        </authorList>
    </citation>
    <scope>NUCLEOTIDE SEQUENCE</scope>
</reference>
<feature type="chain" id="PRO_5036434432" evidence="1">
    <location>
        <begin position="21"/>
        <end position="236"/>
    </location>
</feature>
<protein>
    <submittedName>
        <fullName evidence="2">Uncharacterized protein</fullName>
    </submittedName>
</protein>
<evidence type="ECO:0000313" key="3">
    <source>
        <dbReference type="EMBL" id="CAD8044113.1"/>
    </source>
</evidence>
<name>A0A8S1JNT5_PARPR</name>
<keyword evidence="4" id="KW-1185">Reference proteome</keyword>
<proteinExistence type="predicted"/>
<evidence type="ECO:0000313" key="4">
    <source>
        <dbReference type="Proteomes" id="UP000688137"/>
    </source>
</evidence>
<dbReference type="AlphaFoldDB" id="A0A8S1JNT5"/>
<organism evidence="2 4">
    <name type="scientific">Paramecium primaurelia</name>
    <dbReference type="NCBI Taxonomy" id="5886"/>
    <lineage>
        <taxon>Eukaryota</taxon>
        <taxon>Sar</taxon>
        <taxon>Alveolata</taxon>
        <taxon>Ciliophora</taxon>
        <taxon>Intramacronucleata</taxon>
        <taxon>Oligohymenophorea</taxon>
        <taxon>Peniculida</taxon>
        <taxon>Parameciidae</taxon>
        <taxon>Paramecium</taxon>
    </lineage>
</organism>
<dbReference type="Proteomes" id="UP000688137">
    <property type="component" value="Unassembled WGS sequence"/>
</dbReference>
<dbReference type="OMA" id="LASSCEW"/>
<accession>A0A8S1JNT5</accession>
<evidence type="ECO:0000313" key="2">
    <source>
        <dbReference type="EMBL" id="CAD8044112.1"/>
    </source>
</evidence>
<gene>
    <name evidence="2" type="ORF">PPRIM_AZ9-3.1.T0060194</name>
    <name evidence="3" type="ORF">PPRIM_AZ9-3.1.T0060195</name>
</gene>
<keyword evidence="1" id="KW-0732">Signal</keyword>